<sequence>MFGQLTSGLEVTWIKLKRDQVLTNENIMGPMCDIRRALFEAYASLVIRQVVQAISDLVVGVVLFQGDILNMTGIFKAKVVDVPNHTIILELMGGLDKLVALQRLLEPYGIYKVPQTSRLMLRRMNETNFVVEFYRLMPPRSKPPKMPPELMPLELDYIIEDAVIMDIARWILINKEMVDEMQEVKKMLNPTKVLLVVNTMTGQEVALVKTFNVEIGVVGAILTKLDRGSRDDATLSDKEVFGKPIKLGGYGEHMEDLKLFYLDQMVGRLSRMGDVLSLVEKAQEVICQEDDENCKRR</sequence>
<reference evidence="4" key="1">
    <citation type="submission" date="2019-09" db="EMBL/GenBank/DDBJ databases">
        <title>Draft genome information of white flower Hibiscus syriacus.</title>
        <authorList>
            <person name="Kim Y.-M."/>
        </authorList>
    </citation>
    <scope>NUCLEOTIDE SEQUENCE [LARGE SCALE GENOMIC DNA]</scope>
    <source>
        <strain evidence="4">YM2019G1</strain>
    </source>
</reference>
<dbReference type="SUPFAM" id="SSF55021">
    <property type="entry name" value="ACT-like"/>
    <property type="match status" value="1"/>
</dbReference>
<keyword evidence="2" id="KW-0342">GTP-binding</keyword>
<accession>A0A6A3AJ41</accession>
<dbReference type="PANTHER" id="PTHR11564:SF5">
    <property type="entry name" value="SIGNAL RECOGNITION PARTICLE SUBUNIT SRP54"/>
    <property type="match status" value="1"/>
</dbReference>
<organism evidence="4 5">
    <name type="scientific">Hibiscus syriacus</name>
    <name type="common">Rose of Sharon</name>
    <dbReference type="NCBI Taxonomy" id="106335"/>
    <lineage>
        <taxon>Eukaryota</taxon>
        <taxon>Viridiplantae</taxon>
        <taxon>Streptophyta</taxon>
        <taxon>Embryophyta</taxon>
        <taxon>Tracheophyta</taxon>
        <taxon>Spermatophyta</taxon>
        <taxon>Magnoliopsida</taxon>
        <taxon>eudicotyledons</taxon>
        <taxon>Gunneridae</taxon>
        <taxon>Pentapetalae</taxon>
        <taxon>rosids</taxon>
        <taxon>malvids</taxon>
        <taxon>Malvales</taxon>
        <taxon>Malvaceae</taxon>
        <taxon>Malvoideae</taxon>
        <taxon>Hibiscus</taxon>
    </lineage>
</organism>
<dbReference type="Gene3D" id="3.40.50.300">
    <property type="entry name" value="P-loop containing nucleotide triphosphate hydrolases"/>
    <property type="match status" value="1"/>
</dbReference>
<dbReference type="Proteomes" id="UP000436088">
    <property type="component" value="Unassembled WGS sequence"/>
</dbReference>
<dbReference type="Pfam" id="PF00448">
    <property type="entry name" value="SRP54"/>
    <property type="match status" value="1"/>
</dbReference>
<dbReference type="InterPro" id="IPR045865">
    <property type="entry name" value="ACT-like_dom_sf"/>
</dbReference>
<dbReference type="SMART" id="SM00962">
    <property type="entry name" value="SRP54"/>
    <property type="match status" value="1"/>
</dbReference>
<keyword evidence="1" id="KW-0547">Nucleotide-binding</keyword>
<dbReference type="GO" id="GO:0005525">
    <property type="term" value="F:GTP binding"/>
    <property type="evidence" value="ECO:0007669"/>
    <property type="project" value="UniProtKB-KW"/>
</dbReference>
<evidence type="ECO:0000259" key="3">
    <source>
        <dbReference type="SMART" id="SM00962"/>
    </source>
</evidence>
<dbReference type="GO" id="GO:0048500">
    <property type="term" value="C:signal recognition particle"/>
    <property type="evidence" value="ECO:0007669"/>
    <property type="project" value="InterPro"/>
</dbReference>
<dbReference type="GO" id="GO:0003924">
    <property type="term" value="F:GTPase activity"/>
    <property type="evidence" value="ECO:0007669"/>
    <property type="project" value="InterPro"/>
</dbReference>
<evidence type="ECO:0000256" key="2">
    <source>
        <dbReference type="ARBA" id="ARBA00023134"/>
    </source>
</evidence>
<dbReference type="InterPro" id="IPR027271">
    <property type="entry name" value="Acetolactate_synth/TF_NikR_C"/>
</dbReference>
<name>A0A6A3AJ41_HIBSY</name>
<dbReference type="InterPro" id="IPR027417">
    <property type="entry name" value="P-loop_NTPase"/>
</dbReference>
<evidence type="ECO:0000313" key="4">
    <source>
        <dbReference type="EMBL" id="KAE8704601.1"/>
    </source>
</evidence>
<dbReference type="Gene3D" id="3.30.70.1150">
    <property type="entry name" value="ACT-like. Chain A, domain 2"/>
    <property type="match status" value="1"/>
</dbReference>
<protein>
    <recommendedName>
        <fullName evidence="3">SRP54-type proteins GTP-binding domain-containing protein</fullName>
    </recommendedName>
</protein>
<dbReference type="PANTHER" id="PTHR11564">
    <property type="entry name" value="SIGNAL RECOGNITION PARTICLE 54K PROTEIN SRP54"/>
    <property type="match status" value="1"/>
</dbReference>
<comment type="caution">
    <text evidence="4">The sequence shown here is derived from an EMBL/GenBank/DDBJ whole genome shotgun (WGS) entry which is preliminary data.</text>
</comment>
<dbReference type="EMBL" id="VEPZ02000992">
    <property type="protein sequence ID" value="KAE8704601.1"/>
    <property type="molecule type" value="Genomic_DNA"/>
</dbReference>
<dbReference type="InterPro" id="IPR022941">
    <property type="entry name" value="SRP54"/>
</dbReference>
<dbReference type="GO" id="GO:0006614">
    <property type="term" value="P:SRP-dependent cotranslational protein targeting to membrane"/>
    <property type="evidence" value="ECO:0007669"/>
    <property type="project" value="InterPro"/>
</dbReference>
<proteinExistence type="predicted"/>
<dbReference type="InterPro" id="IPR019455">
    <property type="entry name" value="Acetolactate_synth_ssu_C"/>
</dbReference>
<evidence type="ECO:0000256" key="1">
    <source>
        <dbReference type="ARBA" id="ARBA00022741"/>
    </source>
</evidence>
<keyword evidence="5" id="KW-1185">Reference proteome</keyword>
<dbReference type="SUPFAM" id="SSF52540">
    <property type="entry name" value="P-loop containing nucleoside triphosphate hydrolases"/>
    <property type="match status" value="1"/>
</dbReference>
<evidence type="ECO:0000313" key="5">
    <source>
        <dbReference type="Proteomes" id="UP000436088"/>
    </source>
</evidence>
<dbReference type="AlphaFoldDB" id="A0A6A3AJ41"/>
<gene>
    <name evidence="4" type="ORF">F3Y22_tig00110450pilonHSYRG00916</name>
</gene>
<feature type="domain" description="SRP54-type proteins GTP-binding" evidence="3">
    <location>
        <begin position="114"/>
        <end position="271"/>
    </location>
</feature>
<dbReference type="Pfam" id="PF10369">
    <property type="entry name" value="ALS_ss_C"/>
    <property type="match status" value="1"/>
</dbReference>
<dbReference type="InterPro" id="IPR042101">
    <property type="entry name" value="SRP54_N_sf"/>
</dbReference>
<dbReference type="InterPro" id="IPR000897">
    <property type="entry name" value="SRP54_GTPase_dom"/>
</dbReference>
<dbReference type="Gene3D" id="1.20.120.140">
    <property type="entry name" value="Signal recognition particle SRP54, nucleotide-binding domain"/>
    <property type="match status" value="1"/>
</dbReference>